<reference evidence="1 2" key="1">
    <citation type="submission" date="2015-09" db="EMBL/GenBank/DDBJ databases">
        <title>Trachymyrmex cornetzi WGS genome.</title>
        <authorList>
            <person name="Nygaard S."/>
            <person name="Hu H."/>
            <person name="Boomsma J."/>
            <person name="Zhang G."/>
        </authorList>
    </citation>
    <scope>NUCLEOTIDE SEQUENCE [LARGE SCALE GENOMIC DNA]</scope>
    <source>
        <strain evidence="1">Tcor2-1</strain>
        <tissue evidence="1">Whole body</tissue>
    </source>
</reference>
<dbReference type="Proteomes" id="UP000078492">
    <property type="component" value="Unassembled WGS sequence"/>
</dbReference>
<organism evidence="1 2">
    <name type="scientific">Trachymyrmex cornetzi</name>
    <dbReference type="NCBI Taxonomy" id="471704"/>
    <lineage>
        <taxon>Eukaryota</taxon>
        <taxon>Metazoa</taxon>
        <taxon>Ecdysozoa</taxon>
        <taxon>Arthropoda</taxon>
        <taxon>Hexapoda</taxon>
        <taxon>Insecta</taxon>
        <taxon>Pterygota</taxon>
        <taxon>Neoptera</taxon>
        <taxon>Endopterygota</taxon>
        <taxon>Hymenoptera</taxon>
        <taxon>Apocrita</taxon>
        <taxon>Aculeata</taxon>
        <taxon>Formicoidea</taxon>
        <taxon>Formicidae</taxon>
        <taxon>Myrmicinae</taxon>
        <taxon>Trachymyrmex</taxon>
    </lineage>
</organism>
<evidence type="ECO:0000313" key="2">
    <source>
        <dbReference type="Proteomes" id="UP000078492"/>
    </source>
</evidence>
<accession>A0A195DIP1</accession>
<dbReference type="EMBL" id="KQ980804">
    <property type="protein sequence ID" value="KYN12775.1"/>
    <property type="molecule type" value="Genomic_DNA"/>
</dbReference>
<sequence length="89" mass="10411">HPPALENMVPRRKRAYSHQYGGAAEQIFLTETGLASTERNKEPLTRTIQERAPSNMPTCCPKSYVYDGRSWFYLQTFLIKLRIYNFLKL</sequence>
<gene>
    <name evidence="1" type="ORF">ALC57_15053</name>
</gene>
<dbReference type="AlphaFoldDB" id="A0A195DIP1"/>
<keyword evidence="2" id="KW-1185">Reference proteome</keyword>
<name>A0A195DIP1_9HYME</name>
<protein>
    <submittedName>
        <fullName evidence="1">Uncharacterized protein</fullName>
    </submittedName>
</protein>
<evidence type="ECO:0000313" key="1">
    <source>
        <dbReference type="EMBL" id="KYN12775.1"/>
    </source>
</evidence>
<proteinExistence type="predicted"/>
<feature type="non-terminal residue" evidence="1">
    <location>
        <position position="1"/>
    </location>
</feature>